<dbReference type="InterPro" id="IPR000832">
    <property type="entry name" value="GPCR_2_secretin-like"/>
</dbReference>
<gene>
    <name evidence="17" type="primary">calcrla_1</name>
    <name evidence="17" type="ORF">N1851_017410</name>
</gene>
<evidence type="ECO:0000256" key="8">
    <source>
        <dbReference type="ARBA" id="ARBA00023136"/>
    </source>
</evidence>
<keyword evidence="6 14" id="KW-1133">Transmembrane helix</keyword>
<evidence type="ECO:0000256" key="12">
    <source>
        <dbReference type="ARBA" id="ARBA00023224"/>
    </source>
</evidence>
<dbReference type="SUPFAM" id="SSF111418">
    <property type="entry name" value="Hormone receptor domain"/>
    <property type="match status" value="1"/>
</dbReference>
<dbReference type="GO" id="GO:0007189">
    <property type="term" value="P:adenylate cyclase-activating G protein-coupled receptor signaling pathway"/>
    <property type="evidence" value="ECO:0007669"/>
    <property type="project" value="TreeGrafter"/>
</dbReference>
<dbReference type="Proteomes" id="UP001174136">
    <property type="component" value="Unassembled WGS sequence"/>
</dbReference>
<keyword evidence="7" id="KW-0297">G-protein coupled receptor</keyword>
<dbReference type="Gene3D" id="4.10.1240.10">
    <property type="entry name" value="GPCR, family 2, extracellular hormone receptor domain"/>
    <property type="match status" value="1"/>
</dbReference>
<dbReference type="InterPro" id="IPR036445">
    <property type="entry name" value="GPCR_2_extracell_dom_sf"/>
</dbReference>
<feature type="transmembrane region" description="Helical" evidence="14">
    <location>
        <begin position="379"/>
        <end position="404"/>
    </location>
</feature>
<feature type="compositionally biased region" description="Low complexity" evidence="13">
    <location>
        <begin position="1"/>
        <end position="43"/>
    </location>
</feature>
<evidence type="ECO:0000256" key="6">
    <source>
        <dbReference type="ARBA" id="ARBA00022989"/>
    </source>
</evidence>
<dbReference type="InterPro" id="IPR017981">
    <property type="entry name" value="GPCR_2-like_7TM"/>
</dbReference>
<protein>
    <submittedName>
        <fullName evidence="17">Calcitonin gene-related peptide type 1 receptor</fullName>
    </submittedName>
</protein>
<keyword evidence="11" id="KW-0325">Glycoprotein</keyword>
<dbReference type="AlphaFoldDB" id="A0AA47MQD2"/>
<dbReference type="GO" id="GO:0001525">
    <property type="term" value="P:angiogenesis"/>
    <property type="evidence" value="ECO:0007669"/>
    <property type="project" value="TreeGrafter"/>
</dbReference>
<feature type="transmembrane region" description="Helical" evidence="14">
    <location>
        <begin position="572"/>
        <end position="590"/>
    </location>
</feature>
<comment type="similarity">
    <text evidence="2">Belongs to the G-protein coupled receptor 2 family.</text>
</comment>
<evidence type="ECO:0000256" key="3">
    <source>
        <dbReference type="ARBA" id="ARBA00022475"/>
    </source>
</evidence>
<comment type="caution">
    <text evidence="17">The sequence shown here is derived from an EMBL/GenBank/DDBJ whole genome shotgun (WGS) entry which is preliminary data.</text>
</comment>
<feature type="transmembrane region" description="Helical" evidence="14">
    <location>
        <begin position="492"/>
        <end position="515"/>
    </location>
</feature>
<dbReference type="InterPro" id="IPR001879">
    <property type="entry name" value="GPCR_2_extracellular_dom"/>
</dbReference>
<dbReference type="InterPro" id="IPR017983">
    <property type="entry name" value="GPCR_2_secretin-like_CS"/>
</dbReference>
<evidence type="ECO:0000313" key="17">
    <source>
        <dbReference type="EMBL" id="KAK0144234.1"/>
    </source>
</evidence>
<dbReference type="SMART" id="SM00008">
    <property type="entry name" value="HormR"/>
    <property type="match status" value="1"/>
</dbReference>
<reference evidence="17" key="1">
    <citation type="journal article" date="2023" name="Front. Mar. Sci.">
        <title>A new Merluccius polli reference genome to investigate the effects of global change in West African waters.</title>
        <authorList>
            <person name="Mateo J.L."/>
            <person name="Blanco-Fernandez C."/>
            <person name="Garcia-Vazquez E."/>
            <person name="Machado-Schiaffino G."/>
        </authorList>
    </citation>
    <scope>NUCLEOTIDE SEQUENCE</scope>
    <source>
        <strain evidence="17">C29</strain>
        <tissue evidence="17">Fin</tissue>
    </source>
</reference>
<keyword evidence="12" id="KW-0807">Transducer</keyword>
<dbReference type="GO" id="GO:0001605">
    <property type="term" value="F:adrenomedullin receptor activity"/>
    <property type="evidence" value="ECO:0007669"/>
    <property type="project" value="TreeGrafter"/>
</dbReference>
<dbReference type="GO" id="GO:0005886">
    <property type="term" value="C:plasma membrane"/>
    <property type="evidence" value="ECO:0007669"/>
    <property type="project" value="UniProtKB-SubCell"/>
</dbReference>
<dbReference type="PANTHER" id="PTHR45620">
    <property type="entry name" value="PDF RECEPTOR-LIKE PROTEIN-RELATED"/>
    <property type="match status" value="1"/>
</dbReference>
<dbReference type="Gene3D" id="1.20.1070.10">
    <property type="entry name" value="Rhodopsin 7-helix transmembrane proteins"/>
    <property type="match status" value="1"/>
</dbReference>
<evidence type="ECO:0000256" key="7">
    <source>
        <dbReference type="ARBA" id="ARBA00023040"/>
    </source>
</evidence>
<dbReference type="Pfam" id="PF00002">
    <property type="entry name" value="7tm_2"/>
    <property type="match status" value="1"/>
</dbReference>
<keyword evidence="3" id="KW-1003">Cell membrane</keyword>
<evidence type="ECO:0000259" key="15">
    <source>
        <dbReference type="PROSITE" id="PS50227"/>
    </source>
</evidence>
<accession>A0AA47MQD2</accession>
<evidence type="ECO:0000256" key="14">
    <source>
        <dbReference type="SAM" id="Phobius"/>
    </source>
</evidence>
<evidence type="ECO:0000256" key="1">
    <source>
        <dbReference type="ARBA" id="ARBA00004651"/>
    </source>
</evidence>
<evidence type="ECO:0000256" key="5">
    <source>
        <dbReference type="ARBA" id="ARBA00022729"/>
    </source>
</evidence>
<sequence>MSMVSRAAALHGGARGAATGRSEAAPGSAAGTPAAGGTPATGADRQAAAPPPPRYTGRRDGWPFPGTISPPRTSRIRIPLSRAGSHRFSAEKLIRDERRDVGNDYLGSRLCQRQHLDKHFVHGEARLELVHLIHPVQKDDCGTVHPSGRFNAAMSDLIPHSQTNVFHATQKTRTDLNAVFPEMGKKKTRREEKKGEERDEGRAMMWNIWTLPILALLAYSPEVCRGEDVSVGATVSMVGLGEERGLGEEGGLGEEVVLGDERVPDTTSLSKILGESESHIRAAQFECYLKIIHDPQRHDNGTYCNRTWDGWRCWGDTNPGTVFQMCPEYYNDFDSTEKVSKVCNPDGQWFHHPDSNRVWSNYTQCQVNTNNKHKFTFSLYYLAMVGHGLSIVSLTVSLIIFSYFKSLSCQRISLHKNMFMSFILNSVVTVIWLTTVSRNQELVDSNPISCKFLSVFMQYTFISNYFWMLCEGIYLHTLIIVAVFVGEQQLILYYILGWGFPIIPAVMYAVGRGLYYNDRCWISADTYLVYMVHGPIYVVLLVNLFFLLNIVRVLITKLKVTHSAETTAYMKAVRATLILIPLLGVQFILFPYRPKGVLVTAMYEFTTSIFLHFQAQTALRRKWAQWKVAMGKTGWGETSANHFNSSSQYHSSTCTMGETNRAWGPTPR</sequence>
<dbReference type="PROSITE" id="PS50227">
    <property type="entry name" value="G_PROTEIN_RECEP_F2_3"/>
    <property type="match status" value="1"/>
</dbReference>
<keyword evidence="18" id="KW-1185">Reference proteome</keyword>
<dbReference type="EMBL" id="JAOPHQ010003149">
    <property type="protein sequence ID" value="KAK0144234.1"/>
    <property type="molecule type" value="Genomic_DNA"/>
</dbReference>
<feature type="region of interest" description="Disordered" evidence="13">
    <location>
        <begin position="1"/>
        <end position="77"/>
    </location>
</feature>
<dbReference type="PRINTS" id="PR01350">
    <property type="entry name" value="CTRFAMILY"/>
</dbReference>
<keyword evidence="4 14" id="KW-0812">Transmembrane</keyword>
<evidence type="ECO:0000256" key="11">
    <source>
        <dbReference type="ARBA" id="ARBA00023180"/>
    </source>
</evidence>
<dbReference type="Pfam" id="PF02793">
    <property type="entry name" value="HRM"/>
    <property type="match status" value="1"/>
</dbReference>
<keyword evidence="10 17" id="KW-0675">Receptor</keyword>
<dbReference type="PROSITE" id="PS00649">
    <property type="entry name" value="G_PROTEIN_RECEP_F2_1"/>
    <property type="match status" value="1"/>
</dbReference>
<dbReference type="PRINTS" id="PR00249">
    <property type="entry name" value="GPCRSECRETIN"/>
</dbReference>
<name>A0AA47MQD2_MERPO</name>
<feature type="transmembrane region" description="Helical" evidence="14">
    <location>
        <begin position="527"/>
        <end position="551"/>
    </location>
</feature>
<evidence type="ECO:0000256" key="9">
    <source>
        <dbReference type="ARBA" id="ARBA00023157"/>
    </source>
</evidence>
<evidence type="ECO:0000256" key="10">
    <source>
        <dbReference type="ARBA" id="ARBA00023170"/>
    </source>
</evidence>
<dbReference type="GO" id="GO:0001635">
    <property type="term" value="F:calcitonin gene-related peptide receptor activity"/>
    <property type="evidence" value="ECO:0007669"/>
    <property type="project" value="TreeGrafter"/>
</dbReference>
<feature type="transmembrane region" description="Helical" evidence="14">
    <location>
        <begin position="596"/>
        <end position="613"/>
    </location>
</feature>
<feature type="transmembrane region" description="Helical" evidence="14">
    <location>
        <begin position="416"/>
        <end position="435"/>
    </location>
</feature>
<keyword evidence="8 14" id="KW-0472">Membrane</keyword>
<feature type="transmembrane region" description="Helical" evidence="14">
    <location>
        <begin position="465"/>
        <end position="485"/>
    </location>
</feature>
<evidence type="ECO:0000313" key="18">
    <source>
        <dbReference type="Proteomes" id="UP001174136"/>
    </source>
</evidence>
<feature type="domain" description="G-protein coupled receptors family 2 profile 2" evidence="16">
    <location>
        <begin position="379"/>
        <end position="615"/>
    </location>
</feature>
<keyword evidence="9" id="KW-1015">Disulfide bond</keyword>
<dbReference type="PROSITE" id="PS50261">
    <property type="entry name" value="G_PROTEIN_RECEP_F2_4"/>
    <property type="match status" value="1"/>
</dbReference>
<dbReference type="InterPro" id="IPR003287">
    <property type="entry name" value="GPCR_2_calcitonin_rcpt_fam"/>
</dbReference>
<comment type="subcellular location">
    <subcellularLocation>
        <location evidence="1">Cell membrane</location>
        <topology evidence="1">Multi-pass membrane protein</topology>
    </subcellularLocation>
</comment>
<evidence type="ECO:0000259" key="16">
    <source>
        <dbReference type="PROSITE" id="PS50261"/>
    </source>
</evidence>
<feature type="domain" description="G-protein coupled receptors family 2 profile 1" evidence="15">
    <location>
        <begin position="286"/>
        <end position="369"/>
    </location>
</feature>
<dbReference type="FunFam" id="4.10.1240.10:FF:000011">
    <property type="entry name" value="Calcitonin gene-related peptide type 1 receptor"/>
    <property type="match status" value="1"/>
</dbReference>
<dbReference type="GO" id="GO:0007166">
    <property type="term" value="P:cell surface receptor signaling pathway"/>
    <property type="evidence" value="ECO:0007669"/>
    <property type="project" value="InterPro"/>
</dbReference>
<keyword evidence="5" id="KW-0732">Signal</keyword>
<dbReference type="InterPro" id="IPR050332">
    <property type="entry name" value="GPCR_2"/>
</dbReference>
<evidence type="ECO:0000256" key="4">
    <source>
        <dbReference type="ARBA" id="ARBA00022692"/>
    </source>
</evidence>
<organism evidence="17 18">
    <name type="scientific">Merluccius polli</name>
    <name type="common">Benguela hake</name>
    <name type="synonym">Merluccius cadenati</name>
    <dbReference type="NCBI Taxonomy" id="89951"/>
    <lineage>
        <taxon>Eukaryota</taxon>
        <taxon>Metazoa</taxon>
        <taxon>Chordata</taxon>
        <taxon>Craniata</taxon>
        <taxon>Vertebrata</taxon>
        <taxon>Euteleostomi</taxon>
        <taxon>Actinopterygii</taxon>
        <taxon>Neopterygii</taxon>
        <taxon>Teleostei</taxon>
        <taxon>Neoteleostei</taxon>
        <taxon>Acanthomorphata</taxon>
        <taxon>Zeiogadaria</taxon>
        <taxon>Gadariae</taxon>
        <taxon>Gadiformes</taxon>
        <taxon>Gadoidei</taxon>
        <taxon>Merlucciidae</taxon>
        <taxon>Merluccius</taxon>
    </lineage>
</organism>
<dbReference type="GO" id="GO:0004948">
    <property type="term" value="F:calcitonin receptor activity"/>
    <property type="evidence" value="ECO:0007669"/>
    <property type="project" value="InterPro"/>
</dbReference>
<dbReference type="PANTHER" id="PTHR45620:SF4">
    <property type="entry name" value="CALCITONIN RECEPTOR"/>
    <property type="match status" value="1"/>
</dbReference>
<evidence type="ECO:0000256" key="13">
    <source>
        <dbReference type="SAM" id="MobiDB-lite"/>
    </source>
</evidence>
<proteinExistence type="inferred from homology"/>
<evidence type="ECO:0000256" key="2">
    <source>
        <dbReference type="ARBA" id="ARBA00005314"/>
    </source>
</evidence>